<name>A0A1B7MTK8_9AGAM</name>
<dbReference type="InParanoid" id="A0A1B7MTK8"/>
<reference evidence="2 3" key="1">
    <citation type="submission" date="2016-06" db="EMBL/GenBank/DDBJ databases">
        <title>Comparative genomics of the ectomycorrhizal sister species Rhizopogon vinicolor and Rhizopogon vesiculosus (Basidiomycota: Boletales) reveals a divergence of the mating type B locus.</title>
        <authorList>
            <consortium name="DOE Joint Genome Institute"/>
            <person name="Mujic A.B."/>
            <person name="Kuo A."/>
            <person name="Tritt A."/>
            <person name="Lipzen A."/>
            <person name="Chen C."/>
            <person name="Johnson J."/>
            <person name="Sharma A."/>
            <person name="Barry K."/>
            <person name="Grigoriev I.V."/>
            <person name="Spatafora J.W."/>
        </authorList>
    </citation>
    <scope>NUCLEOTIDE SEQUENCE [LARGE SCALE GENOMIC DNA]</scope>
    <source>
        <strain evidence="2 3">AM-OR11-026</strain>
    </source>
</reference>
<dbReference type="OrthoDB" id="2693393at2759"/>
<dbReference type="Proteomes" id="UP000092154">
    <property type="component" value="Unassembled WGS sequence"/>
</dbReference>
<organism evidence="2 3">
    <name type="scientific">Rhizopogon vinicolor AM-OR11-026</name>
    <dbReference type="NCBI Taxonomy" id="1314800"/>
    <lineage>
        <taxon>Eukaryota</taxon>
        <taxon>Fungi</taxon>
        <taxon>Dikarya</taxon>
        <taxon>Basidiomycota</taxon>
        <taxon>Agaricomycotina</taxon>
        <taxon>Agaricomycetes</taxon>
        <taxon>Agaricomycetidae</taxon>
        <taxon>Boletales</taxon>
        <taxon>Suillineae</taxon>
        <taxon>Rhizopogonaceae</taxon>
        <taxon>Rhizopogon</taxon>
    </lineage>
</organism>
<sequence length="135" mass="14771">MDPFSDMTLAAFQRIALPLFNPLQLGTYIHKNQQLQALRDHCEALEMQMVKITTERDTIIEFPAACKCCMPSRPAAPSESSLSAVLSQLPVLGSPPITSSVLRLPRPAPPLPMSPSSVIGEEHPVTSLRPQQLDL</sequence>
<gene>
    <name evidence="2" type="ORF">K503DRAFT_338428</name>
</gene>
<dbReference type="AlphaFoldDB" id="A0A1B7MTK8"/>
<protein>
    <submittedName>
        <fullName evidence="2">Uncharacterized protein</fullName>
    </submittedName>
</protein>
<evidence type="ECO:0000313" key="2">
    <source>
        <dbReference type="EMBL" id="OAX35925.1"/>
    </source>
</evidence>
<feature type="region of interest" description="Disordered" evidence="1">
    <location>
        <begin position="102"/>
        <end position="135"/>
    </location>
</feature>
<proteinExistence type="predicted"/>
<accession>A0A1B7MTK8</accession>
<keyword evidence="3" id="KW-1185">Reference proteome</keyword>
<dbReference type="EMBL" id="KV448456">
    <property type="protein sequence ID" value="OAX35925.1"/>
    <property type="molecule type" value="Genomic_DNA"/>
</dbReference>
<evidence type="ECO:0000256" key="1">
    <source>
        <dbReference type="SAM" id="MobiDB-lite"/>
    </source>
</evidence>
<evidence type="ECO:0000313" key="3">
    <source>
        <dbReference type="Proteomes" id="UP000092154"/>
    </source>
</evidence>